<dbReference type="InterPro" id="IPR036875">
    <property type="entry name" value="Znf_CCHC_sf"/>
</dbReference>
<comment type="caution">
    <text evidence="1">The sequence shown here is derived from an EMBL/GenBank/DDBJ whole genome shotgun (WGS) entry which is preliminary data.</text>
</comment>
<dbReference type="GO" id="GO:0008270">
    <property type="term" value="F:zinc ion binding"/>
    <property type="evidence" value="ECO:0007669"/>
    <property type="project" value="InterPro"/>
</dbReference>
<evidence type="ECO:0000313" key="1">
    <source>
        <dbReference type="EMBL" id="GBL95345.1"/>
    </source>
</evidence>
<evidence type="ECO:0008006" key="3">
    <source>
        <dbReference type="Google" id="ProtNLM"/>
    </source>
</evidence>
<accession>A0A4Y2BV58</accession>
<protein>
    <recommendedName>
        <fullName evidence="3">CCHC-type domain-containing protein</fullName>
    </recommendedName>
</protein>
<keyword evidence="2" id="KW-1185">Reference proteome</keyword>
<gene>
    <name evidence="1" type="ORF">AVEN_154762_1</name>
</gene>
<proteinExistence type="predicted"/>
<dbReference type="GO" id="GO:0003676">
    <property type="term" value="F:nucleic acid binding"/>
    <property type="evidence" value="ECO:0007669"/>
    <property type="project" value="InterPro"/>
</dbReference>
<dbReference type="Proteomes" id="UP000499080">
    <property type="component" value="Unassembled WGS sequence"/>
</dbReference>
<organism evidence="1 2">
    <name type="scientific">Araneus ventricosus</name>
    <name type="common">Orbweaver spider</name>
    <name type="synonym">Epeira ventricosa</name>
    <dbReference type="NCBI Taxonomy" id="182803"/>
    <lineage>
        <taxon>Eukaryota</taxon>
        <taxon>Metazoa</taxon>
        <taxon>Ecdysozoa</taxon>
        <taxon>Arthropoda</taxon>
        <taxon>Chelicerata</taxon>
        <taxon>Arachnida</taxon>
        <taxon>Araneae</taxon>
        <taxon>Araneomorphae</taxon>
        <taxon>Entelegynae</taxon>
        <taxon>Araneoidea</taxon>
        <taxon>Araneidae</taxon>
        <taxon>Araneus</taxon>
    </lineage>
</organism>
<name>A0A4Y2BV58_ARAVE</name>
<reference evidence="1 2" key="1">
    <citation type="journal article" date="2019" name="Sci. Rep.">
        <title>Orb-weaving spider Araneus ventricosus genome elucidates the spidroin gene catalogue.</title>
        <authorList>
            <person name="Kono N."/>
            <person name="Nakamura H."/>
            <person name="Ohtoshi R."/>
            <person name="Moran D.A.P."/>
            <person name="Shinohara A."/>
            <person name="Yoshida Y."/>
            <person name="Fujiwara M."/>
            <person name="Mori M."/>
            <person name="Tomita M."/>
            <person name="Arakawa K."/>
        </authorList>
    </citation>
    <scope>NUCLEOTIDE SEQUENCE [LARGE SCALE GENOMIC DNA]</scope>
</reference>
<evidence type="ECO:0000313" key="2">
    <source>
        <dbReference type="Proteomes" id="UP000499080"/>
    </source>
</evidence>
<dbReference type="AlphaFoldDB" id="A0A4Y2BV58"/>
<sequence>MGAERLLQMKYSVGEDFESFAWRFRDLHLECQGNSSESEIAQALVDRLLEEQRLPLGLLNFQSIREVIVYMNLFVSPSPVGRNPLQSSMVRPAHLINRKTFVRERGPSYPGLTRVRCFKCGELGYVARFCAQGNAGLGPQ</sequence>
<dbReference type="EMBL" id="BGPR01000111">
    <property type="protein sequence ID" value="GBL95345.1"/>
    <property type="molecule type" value="Genomic_DNA"/>
</dbReference>
<dbReference type="SUPFAM" id="SSF57756">
    <property type="entry name" value="Retrovirus zinc finger-like domains"/>
    <property type="match status" value="1"/>
</dbReference>